<dbReference type="CDD" id="cd07377">
    <property type="entry name" value="WHTH_GntR"/>
    <property type="match status" value="1"/>
</dbReference>
<dbReference type="GO" id="GO:0030170">
    <property type="term" value="F:pyridoxal phosphate binding"/>
    <property type="evidence" value="ECO:0007669"/>
    <property type="project" value="InterPro"/>
</dbReference>
<dbReference type="Gene3D" id="1.10.10.10">
    <property type="entry name" value="Winged helix-like DNA-binding domain superfamily/Winged helix DNA-binding domain"/>
    <property type="match status" value="1"/>
</dbReference>
<evidence type="ECO:0000256" key="1">
    <source>
        <dbReference type="ARBA" id="ARBA00005384"/>
    </source>
</evidence>
<organism evidence="7 8">
    <name type="scientific">Brevifollis gellanilyticus</name>
    <dbReference type="NCBI Taxonomy" id="748831"/>
    <lineage>
        <taxon>Bacteria</taxon>
        <taxon>Pseudomonadati</taxon>
        <taxon>Verrucomicrobiota</taxon>
        <taxon>Verrucomicrobiia</taxon>
        <taxon>Verrucomicrobiales</taxon>
        <taxon>Verrucomicrobiaceae</taxon>
    </lineage>
</organism>
<dbReference type="RefSeq" id="WP_146850312.1">
    <property type="nucleotide sequence ID" value="NZ_BKAG01000011.1"/>
</dbReference>
<evidence type="ECO:0000256" key="4">
    <source>
        <dbReference type="ARBA" id="ARBA00023125"/>
    </source>
</evidence>
<dbReference type="PROSITE" id="PS50949">
    <property type="entry name" value="HTH_GNTR"/>
    <property type="match status" value="1"/>
</dbReference>
<keyword evidence="3" id="KW-0805">Transcription regulation</keyword>
<dbReference type="PANTHER" id="PTHR46577:SF2">
    <property type="entry name" value="TRANSCRIPTIONAL REGULATORY PROTEIN"/>
    <property type="match status" value="1"/>
</dbReference>
<keyword evidence="5" id="KW-0804">Transcription</keyword>
<keyword evidence="8" id="KW-1185">Reference proteome</keyword>
<comment type="caution">
    <text evidence="7">The sequence shown here is derived from an EMBL/GenBank/DDBJ whole genome shotgun (WGS) entry which is preliminary data.</text>
</comment>
<feature type="domain" description="HTH gntR-type" evidence="6">
    <location>
        <begin position="11"/>
        <end position="79"/>
    </location>
</feature>
<dbReference type="InterPro" id="IPR015422">
    <property type="entry name" value="PyrdxlP-dep_Trfase_small"/>
</dbReference>
<dbReference type="Pfam" id="PF00155">
    <property type="entry name" value="Aminotran_1_2"/>
    <property type="match status" value="1"/>
</dbReference>
<evidence type="ECO:0000256" key="2">
    <source>
        <dbReference type="ARBA" id="ARBA00022898"/>
    </source>
</evidence>
<reference evidence="7 8" key="1">
    <citation type="submission" date="2019-07" db="EMBL/GenBank/DDBJ databases">
        <title>Whole genome shotgun sequence of Brevifollis gellanilyticus NBRC 108608.</title>
        <authorList>
            <person name="Hosoyama A."/>
            <person name="Uohara A."/>
            <person name="Ohji S."/>
            <person name="Ichikawa N."/>
        </authorList>
    </citation>
    <scope>NUCLEOTIDE SEQUENCE [LARGE SCALE GENOMIC DNA]</scope>
    <source>
        <strain evidence="7 8">NBRC 108608</strain>
    </source>
</reference>
<evidence type="ECO:0000256" key="3">
    <source>
        <dbReference type="ARBA" id="ARBA00023015"/>
    </source>
</evidence>
<dbReference type="EMBL" id="BKAG01000011">
    <property type="protein sequence ID" value="GEP42723.1"/>
    <property type="molecule type" value="Genomic_DNA"/>
</dbReference>
<dbReference type="AlphaFoldDB" id="A0A512M7M8"/>
<dbReference type="Gene3D" id="3.90.1150.10">
    <property type="entry name" value="Aspartate Aminotransferase, domain 1"/>
    <property type="match status" value="1"/>
</dbReference>
<dbReference type="InterPro" id="IPR000524">
    <property type="entry name" value="Tscrpt_reg_HTH_GntR"/>
</dbReference>
<sequence length="475" mass="51517">MPSFSTSPVPQPLYLQIADAVAKLIADGVLRPGEKTPSLRAVCDQHGVSMSTAVQAFVELETRGLVEPRHKSGFFVKQPAKARLDLPGPPRFPMAGSLGNMHASLFDAVFSGNVIALGGAVPSADILPTVKLNRMLAEKARHAGERGVMYDLPPGSDALRRQISKRMMKGGAVVAPSEIITTCGATEALMLCLRAVTQPGDVVAVESPTYFGILHVLETLGLRVLEIPTDPVSGMKIDALEKVLKKQRVNACLVLPAFSNPLGASMPDEAKQKLVMLLKAHEIPLIEDDVFGELHFGPKRGKTCKSFDDSGLVLFCSSFSKTLAPGYRVGWAIPGRFYHAARMAKLTHTLATPTLPELAIAGFLAEAGYDHWLRSVRKIYKDNVTRMRKAILEHFPAGTTVTSPQGGFLLWVTMPPKVNALELYERALAKGISIAPGHLFSLEQRYTNCLRISCGERWSPRLDAAIRTLGRLAGR</sequence>
<dbReference type="Pfam" id="PF00392">
    <property type="entry name" value="GntR"/>
    <property type="match status" value="1"/>
</dbReference>
<dbReference type="PANTHER" id="PTHR46577">
    <property type="entry name" value="HTH-TYPE TRANSCRIPTIONAL REGULATORY PROTEIN GABR"/>
    <property type="match status" value="1"/>
</dbReference>
<dbReference type="InterPro" id="IPR036388">
    <property type="entry name" value="WH-like_DNA-bd_sf"/>
</dbReference>
<dbReference type="SUPFAM" id="SSF53383">
    <property type="entry name" value="PLP-dependent transferases"/>
    <property type="match status" value="1"/>
</dbReference>
<protein>
    <submittedName>
        <fullName evidence="7">GntR family transcriptional regulator</fullName>
    </submittedName>
</protein>
<dbReference type="GO" id="GO:0003700">
    <property type="term" value="F:DNA-binding transcription factor activity"/>
    <property type="evidence" value="ECO:0007669"/>
    <property type="project" value="InterPro"/>
</dbReference>
<dbReference type="InterPro" id="IPR036390">
    <property type="entry name" value="WH_DNA-bd_sf"/>
</dbReference>
<evidence type="ECO:0000256" key="5">
    <source>
        <dbReference type="ARBA" id="ARBA00023163"/>
    </source>
</evidence>
<dbReference type="InterPro" id="IPR015424">
    <property type="entry name" value="PyrdxlP-dep_Trfase"/>
</dbReference>
<evidence type="ECO:0000259" key="6">
    <source>
        <dbReference type="PROSITE" id="PS50949"/>
    </source>
</evidence>
<dbReference type="GO" id="GO:0003677">
    <property type="term" value="F:DNA binding"/>
    <property type="evidence" value="ECO:0007669"/>
    <property type="project" value="UniProtKB-KW"/>
</dbReference>
<dbReference type="SUPFAM" id="SSF46785">
    <property type="entry name" value="Winged helix' DNA-binding domain"/>
    <property type="match status" value="1"/>
</dbReference>
<proteinExistence type="inferred from homology"/>
<accession>A0A512M7M8</accession>
<gene>
    <name evidence="7" type="ORF">BGE01nite_20140</name>
</gene>
<keyword evidence="2" id="KW-0663">Pyridoxal phosphate</keyword>
<dbReference type="OrthoDB" id="9808770at2"/>
<keyword evidence="4" id="KW-0238">DNA-binding</keyword>
<dbReference type="InterPro" id="IPR051446">
    <property type="entry name" value="HTH_trans_reg/aminotransferase"/>
</dbReference>
<evidence type="ECO:0000313" key="8">
    <source>
        <dbReference type="Proteomes" id="UP000321577"/>
    </source>
</evidence>
<dbReference type="InterPro" id="IPR015421">
    <property type="entry name" value="PyrdxlP-dep_Trfase_major"/>
</dbReference>
<name>A0A512M7M8_9BACT</name>
<dbReference type="CDD" id="cd00609">
    <property type="entry name" value="AAT_like"/>
    <property type="match status" value="1"/>
</dbReference>
<dbReference type="Gene3D" id="3.40.640.10">
    <property type="entry name" value="Type I PLP-dependent aspartate aminotransferase-like (Major domain)"/>
    <property type="match status" value="1"/>
</dbReference>
<dbReference type="Proteomes" id="UP000321577">
    <property type="component" value="Unassembled WGS sequence"/>
</dbReference>
<comment type="similarity">
    <text evidence="1">In the C-terminal section; belongs to the class-I pyridoxal-phosphate-dependent aminotransferase family.</text>
</comment>
<evidence type="ECO:0000313" key="7">
    <source>
        <dbReference type="EMBL" id="GEP42723.1"/>
    </source>
</evidence>
<dbReference type="InterPro" id="IPR004839">
    <property type="entry name" value="Aminotransferase_I/II_large"/>
</dbReference>
<dbReference type="SMART" id="SM00345">
    <property type="entry name" value="HTH_GNTR"/>
    <property type="match status" value="1"/>
</dbReference>